<evidence type="ECO:0000256" key="6">
    <source>
        <dbReference type="ARBA" id="ARBA00022989"/>
    </source>
</evidence>
<dbReference type="InterPro" id="IPR020846">
    <property type="entry name" value="MFS_dom"/>
</dbReference>
<dbReference type="CDD" id="cd17503">
    <property type="entry name" value="MFS_LmrB_MDR_like"/>
    <property type="match status" value="1"/>
</dbReference>
<dbReference type="SUPFAM" id="SSF103473">
    <property type="entry name" value="MFS general substrate transporter"/>
    <property type="match status" value="1"/>
</dbReference>
<keyword evidence="11" id="KW-1185">Reference proteome</keyword>
<evidence type="ECO:0000256" key="2">
    <source>
        <dbReference type="ARBA" id="ARBA00008537"/>
    </source>
</evidence>
<comment type="similarity">
    <text evidence="2">Belongs to the major facilitator superfamily. EmrB family.</text>
</comment>
<feature type="transmembrane region" description="Helical" evidence="8">
    <location>
        <begin position="204"/>
        <end position="225"/>
    </location>
</feature>
<reference evidence="10 11" key="1">
    <citation type="submission" date="2021-02" db="EMBL/GenBank/DDBJ databases">
        <title>Paenibacillus tianjinensis sp. nov.</title>
        <authorList>
            <person name="Liu H."/>
        </authorList>
    </citation>
    <scope>NUCLEOTIDE SEQUENCE [LARGE SCALE GENOMIC DNA]</scope>
    <source>
        <strain evidence="10 11">TB2019</strain>
    </source>
</reference>
<feature type="transmembrane region" description="Helical" evidence="8">
    <location>
        <begin position="340"/>
        <end position="358"/>
    </location>
</feature>
<feature type="transmembrane region" description="Helical" evidence="8">
    <location>
        <begin position="21"/>
        <end position="44"/>
    </location>
</feature>
<feature type="transmembrane region" description="Helical" evidence="8">
    <location>
        <begin position="112"/>
        <end position="134"/>
    </location>
</feature>
<dbReference type="Proteomes" id="UP000663452">
    <property type="component" value="Chromosome"/>
</dbReference>
<feature type="transmembrane region" description="Helical" evidence="8">
    <location>
        <begin position="87"/>
        <end position="106"/>
    </location>
</feature>
<evidence type="ECO:0000256" key="5">
    <source>
        <dbReference type="ARBA" id="ARBA00022692"/>
    </source>
</evidence>
<dbReference type="InterPro" id="IPR036259">
    <property type="entry name" value="MFS_trans_sf"/>
</dbReference>
<dbReference type="Gene3D" id="1.20.1250.20">
    <property type="entry name" value="MFS general substrate transporter like domains"/>
    <property type="match status" value="1"/>
</dbReference>
<accession>A0ABX7LK79</accession>
<dbReference type="InterPro" id="IPR011701">
    <property type="entry name" value="MFS"/>
</dbReference>
<evidence type="ECO:0000256" key="4">
    <source>
        <dbReference type="ARBA" id="ARBA00022475"/>
    </source>
</evidence>
<sequence>MTNGNPAAAEQPFSLKAILPPLLAIIVGMIMVILDGTVVNVAVPKLVEYFNTDLKTVQWAITGYTLALAAVIPLAGYMTDRFGSKQVFVATVAMFVLGSMLCSFAQTSTQLVIFRVIQGLGGGMVAPIGMAMVFRLAPPERRGTIMGMLGIPMLLAPALGPVLSGWLVEYVSWHWIFLINVPIGIVGIILGIKYLPVTEKKGKAHLDVLGIILAPVAFSMLAYGVNEGGSNSWSATGTIVGLSVGGVALVLFIIVELLHKHPLLELRVFRSSDFSRGILLSWVTQAALFGSMLFVPLYLQQIRNYTPLETGLILLPQALASGIGMPIGGRLFDKIGARPLLFVGLSIISTALFMLSGITTDTSLPLIMLWLFMMGLGMGLSMMPVNTHVLNSAPREWVGRVTPLTAAAQQVVVSFAVAGMTGYLTSQISVHTKELTEGGNPLAAAVLGFNDVFFLSACIAVAGVVISLILRKPKQLQQKASADGQNPDPAMMMGH</sequence>
<evidence type="ECO:0000256" key="3">
    <source>
        <dbReference type="ARBA" id="ARBA00022448"/>
    </source>
</evidence>
<dbReference type="PANTHER" id="PTHR42718">
    <property type="entry name" value="MAJOR FACILITATOR SUPERFAMILY MULTIDRUG TRANSPORTER MFSC"/>
    <property type="match status" value="1"/>
</dbReference>
<evidence type="ECO:0000256" key="8">
    <source>
        <dbReference type="SAM" id="Phobius"/>
    </source>
</evidence>
<proteinExistence type="inferred from homology"/>
<organism evidence="10 11">
    <name type="scientific">Paenibacillus tianjinensis</name>
    <dbReference type="NCBI Taxonomy" id="2810347"/>
    <lineage>
        <taxon>Bacteria</taxon>
        <taxon>Bacillati</taxon>
        <taxon>Bacillota</taxon>
        <taxon>Bacilli</taxon>
        <taxon>Bacillales</taxon>
        <taxon>Paenibacillaceae</taxon>
        <taxon>Paenibacillus</taxon>
    </lineage>
</organism>
<feature type="transmembrane region" description="Helical" evidence="8">
    <location>
        <begin position="364"/>
        <end position="383"/>
    </location>
</feature>
<feature type="transmembrane region" description="Helical" evidence="8">
    <location>
        <begin position="146"/>
        <end position="167"/>
    </location>
</feature>
<keyword evidence="4" id="KW-1003">Cell membrane</keyword>
<feature type="transmembrane region" description="Helical" evidence="8">
    <location>
        <begin position="404"/>
        <end position="424"/>
    </location>
</feature>
<keyword evidence="5 8" id="KW-0812">Transmembrane</keyword>
<feature type="transmembrane region" description="Helical" evidence="8">
    <location>
        <begin position="444"/>
        <end position="470"/>
    </location>
</feature>
<dbReference type="InterPro" id="IPR004638">
    <property type="entry name" value="EmrB-like"/>
</dbReference>
<name>A0ABX7LK79_9BACL</name>
<dbReference type="PROSITE" id="PS50850">
    <property type="entry name" value="MFS"/>
    <property type="match status" value="1"/>
</dbReference>
<keyword evidence="3" id="KW-0813">Transport</keyword>
<evidence type="ECO:0000256" key="1">
    <source>
        <dbReference type="ARBA" id="ARBA00004651"/>
    </source>
</evidence>
<dbReference type="EMBL" id="CP070969">
    <property type="protein sequence ID" value="QSF47748.1"/>
    <property type="molecule type" value="Genomic_DNA"/>
</dbReference>
<comment type="subcellular location">
    <subcellularLocation>
        <location evidence="1">Cell membrane</location>
        <topology evidence="1">Multi-pass membrane protein</topology>
    </subcellularLocation>
</comment>
<dbReference type="Gene3D" id="1.20.1720.10">
    <property type="entry name" value="Multidrug resistance protein D"/>
    <property type="match status" value="1"/>
</dbReference>
<evidence type="ECO:0000259" key="9">
    <source>
        <dbReference type="PROSITE" id="PS50850"/>
    </source>
</evidence>
<protein>
    <submittedName>
        <fullName evidence="10">Multidrug efflux MFS transporter</fullName>
    </submittedName>
</protein>
<keyword evidence="6 8" id="KW-1133">Transmembrane helix</keyword>
<dbReference type="PRINTS" id="PR01036">
    <property type="entry name" value="TCRTETB"/>
</dbReference>
<feature type="transmembrane region" description="Helical" evidence="8">
    <location>
        <begin position="279"/>
        <end position="299"/>
    </location>
</feature>
<gene>
    <name evidence="10" type="ORF">JRJ22_12240</name>
</gene>
<dbReference type="NCBIfam" id="TIGR00711">
    <property type="entry name" value="efflux_EmrB"/>
    <property type="match status" value="1"/>
</dbReference>
<evidence type="ECO:0000256" key="7">
    <source>
        <dbReference type="ARBA" id="ARBA00023136"/>
    </source>
</evidence>
<evidence type="ECO:0000313" key="11">
    <source>
        <dbReference type="Proteomes" id="UP000663452"/>
    </source>
</evidence>
<feature type="domain" description="Major facilitator superfamily (MFS) profile" evidence="9">
    <location>
        <begin position="21"/>
        <end position="475"/>
    </location>
</feature>
<feature type="transmembrane region" description="Helical" evidence="8">
    <location>
        <begin position="173"/>
        <end position="192"/>
    </location>
</feature>
<feature type="transmembrane region" description="Helical" evidence="8">
    <location>
        <begin position="56"/>
        <end position="75"/>
    </location>
</feature>
<dbReference type="Pfam" id="PF07690">
    <property type="entry name" value="MFS_1"/>
    <property type="match status" value="1"/>
</dbReference>
<feature type="transmembrane region" description="Helical" evidence="8">
    <location>
        <begin position="237"/>
        <end position="258"/>
    </location>
</feature>
<keyword evidence="7 8" id="KW-0472">Membrane</keyword>
<feature type="transmembrane region" description="Helical" evidence="8">
    <location>
        <begin position="311"/>
        <end position="328"/>
    </location>
</feature>
<evidence type="ECO:0000313" key="10">
    <source>
        <dbReference type="EMBL" id="QSF47748.1"/>
    </source>
</evidence>
<dbReference type="PANTHER" id="PTHR42718:SF9">
    <property type="entry name" value="MAJOR FACILITATOR SUPERFAMILY MULTIDRUG TRANSPORTER MFSC"/>
    <property type="match status" value="1"/>
</dbReference>